<dbReference type="Pfam" id="PF01687">
    <property type="entry name" value="Flavokinase"/>
    <property type="match status" value="1"/>
</dbReference>
<dbReference type="PIRSF" id="PIRSF004491">
    <property type="entry name" value="FAD_Synth"/>
    <property type="match status" value="1"/>
</dbReference>
<evidence type="ECO:0000313" key="17">
    <source>
        <dbReference type="EMBL" id="BAV94555.1"/>
    </source>
</evidence>
<keyword evidence="10 15" id="KW-0274">FAD</keyword>
<dbReference type="Proteomes" id="UP000243197">
    <property type="component" value="Chromosome"/>
</dbReference>
<organism evidence="17 18">
    <name type="scientific">Ichthyobacterium seriolicida</name>
    <dbReference type="NCBI Taxonomy" id="242600"/>
    <lineage>
        <taxon>Bacteria</taxon>
        <taxon>Pseudomonadati</taxon>
        <taxon>Bacteroidota</taxon>
        <taxon>Flavobacteriia</taxon>
        <taxon>Flavobacteriales</taxon>
        <taxon>Ichthyobacteriaceae</taxon>
        <taxon>Ichthyobacterium</taxon>
    </lineage>
</organism>
<dbReference type="SUPFAM" id="SSF52374">
    <property type="entry name" value="Nucleotidylyl transferase"/>
    <property type="match status" value="1"/>
</dbReference>
<dbReference type="InterPro" id="IPR015865">
    <property type="entry name" value="Riboflavin_kinase_bac/euk"/>
</dbReference>
<keyword evidence="9 15" id="KW-0418">Kinase</keyword>
<comment type="catalytic activity">
    <reaction evidence="13 15">
        <text>riboflavin + ATP = FMN + ADP + H(+)</text>
        <dbReference type="Rhea" id="RHEA:14357"/>
        <dbReference type="ChEBI" id="CHEBI:15378"/>
        <dbReference type="ChEBI" id="CHEBI:30616"/>
        <dbReference type="ChEBI" id="CHEBI:57986"/>
        <dbReference type="ChEBI" id="CHEBI:58210"/>
        <dbReference type="ChEBI" id="CHEBI:456216"/>
        <dbReference type="EC" id="2.7.1.26"/>
    </reaction>
</comment>
<dbReference type="GO" id="GO:0008531">
    <property type="term" value="F:riboflavin kinase activity"/>
    <property type="evidence" value="ECO:0007669"/>
    <property type="project" value="UniProtKB-UniRule"/>
</dbReference>
<dbReference type="UniPathway" id="UPA00276">
    <property type="reaction ID" value="UER00406"/>
</dbReference>
<keyword evidence="18" id="KW-1185">Reference proteome</keyword>
<evidence type="ECO:0000256" key="8">
    <source>
        <dbReference type="ARBA" id="ARBA00022741"/>
    </source>
</evidence>
<evidence type="ECO:0000256" key="13">
    <source>
        <dbReference type="ARBA" id="ARBA00047880"/>
    </source>
</evidence>
<dbReference type="Gene3D" id="2.40.30.30">
    <property type="entry name" value="Riboflavin kinase-like"/>
    <property type="match status" value="1"/>
</dbReference>
<dbReference type="NCBIfam" id="NF004162">
    <property type="entry name" value="PRK05627.1-5"/>
    <property type="match status" value="1"/>
</dbReference>
<dbReference type="GO" id="GO:0003919">
    <property type="term" value="F:FMN adenylyltransferase activity"/>
    <property type="evidence" value="ECO:0007669"/>
    <property type="project" value="UniProtKB-UniRule"/>
</dbReference>
<dbReference type="OrthoDB" id="9803667at2"/>
<dbReference type="InterPro" id="IPR023465">
    <property type="entry name" value="Riboflavin_kinase_dom_sf"/>
</dbReference>
<keyword evidence="7 15" id="KW-0548">Nucleotidyltransferase</keyword>
<keyword evidence="8 15" id="KW-0547">Nucleotide-binding</keyword>
<evidence type="ECO:0000256" key="10">
    <source>
        <dbReference type="ARBA" id="ARBA00022827"/>
    </source>
</evidence>
<dbReference type="InterPro" id="IPR002606">
    <property type="entry name" value="Riboflavin_kinase_bac"/>
</dbReference>
<dbReference type="KEGG" id="ise:JBKA6_0542"/>
<evidence type="ECO:0000256" key="4">
    <source>
        <dbReference type="ARBA" id="ARBA00022630"/>
    </source>
</evidence>
<accession>A0A1J1E9H5</accession>
<dbReference type="UniPathway" id="UPA00277">
    <property type="reaction ID" value="UER00407"/>
</dbReference>
<evidence type="ECO:0000256" key="5">
    <source>
        <dbReference type="ARBA" id="ARBA00022643"/>
    </source>
</evidence>
<dbReference type="EC" id="2.7.1.26" evidence="15"/>
<dbReference type="PANTHER" id="PTHR22749:SF6">
    <property type="entry name" value="RIBOFLAVIN KINASE"/>
    <property type="match status" value="1"/>
</dbReference>
<comment type="catalytic activity">
    <reaction evidence="14 15">
        <text>FMN + ATP + H(+) = FAD + diphosphate</text>
        <dbReference type="Rhea" id="RHEA:17237"/>
        <dbReference type="ChEBI" id="CHEBI:15378"/>
        <dbReference type="ChEBI" id="CHEBI:30616"/>
        <dbReference type="ChEBI" id="CHEBI:33019"/>
        <dbReference type="ChEBI" id="CHEBI:57692"/>
        <dbReference type="ChEBI" id="CHEBI:58210"/>
        <dbReference type="EC" id="2.7.7.2"/>
    </reaction>
</comment>
<evidence type="ECO:0000259" key="16">
    <source>
        <dbReference type="SMART" id="SM00904"/>
    </source>
</evidence>
<evidence type="ECO:0000256" key="9">
    <source>
        <dbReference type="ARBA" id="ARBA00022777"/>
    </source>
</evidence>
<dbReference type="GO" id="GO:0009398">
    <property type="term" value="P:FMN biosynthetic process"/>
    <property type="evidence" value="ECO:0007669"/>
    <property type="project" value="UniProtKB-UniRule"/>
</dbReference>
<protein>
    <recommendedName>
        <fullName evidence="15">Riboflavin biosynthesis protein</fullName>
    </recommendedName>
    <domain>
        <recommendedName>
            <fullName evidence="15">Riboflavin kinase</fullName>
            <ecNumber evidence="15">2.7.1.26</ecNumber>
        </recommendedName>
        <alternativeName>
            <fullName evidence="15">Flavokinase</fullName>
        </alternativeName>
    </domain>
    <domain>
        <recommendedName>
            <fullName evidence="15">FMN adenylyltransferase</fullName>
            <ecNumber evidence="15">2.7.7.2</ecNumber>
        </recommendedName>
        <alternativeName>
            <fullName evidence="15">FAD pyrophosphorylase</fullName>
        </alternativeName>
        <alternativeName>
            <fullName evidence="15">FAD synthase</fullName>
        </alternativeName>
    </domain>
</protein>
<dbReference type="AlphaFoldDB" id="A0A1J1E9H5"/>
<proteinExistence type="inferred from homology"/>
<keyword evidence="6 15" id="KW-0808">Transferase</keyword>
<dbReference type="InterPro" id="IPR014729">
    <property type="entry name" value="Rossmann-like_a/b/a_fold"/>
</dbReference>
<comment type="pathway">
    <text evidence="3 15">Cofactor biosynthesis; FMN biosynthesis; FMN from riboflavin (ATP route): step 1/1.</text>
</comment>
<keyword evidence="11 15" id="KW-0067">ATP-binding</keyword>
<evidence type="ECO:0000256" key="2">
    <source>
        <dbReference type="ARBA" id="ARBA00004726"/>
    </source>
</evidence>
<dbReference type="GO" id="GO:0009231">
    <property type="term" value="P:riboflavin biosynthetic process"/>
    <property type="evidence" value="ECO:0007669"/>
    <property type="project" value="InterPro"/>
</dbReference>
<dbReference type="InterPro" id="IPR015864">
    <property type="entry name" value="FAD_synthase"/>
</dbReference>
<evidence type="ECO:0000256" key="1">
    <source>
        <dbReference type="ARBA" id="ARBA00002121"/>
    </source>
</evidence>
<evidence type="ECO:0000256" key="12">
    <source>
        <dbReference type="ARBA" id="ARBA00023268"/>
    </source>
</evidence>
<dbReference type="GO" id="GO:0006747">
    <property type="term" value="P:FAD biosynthetic process"/>
    <property type="evidence" value="ECO:0007669"/>
    <property type="project" value="UniProtKB-UniRule"/>
</dbReference>
<dbReference type="RefSeq" id="WP_096685642.1">
    <property type="nucleotide sequence ID" value="NZ_AP014564.1"/>
</dbReference>
<evidence type="ECO:0000256" key="6">
    <source>
        <dbReference type="ARBA" id="ARBA00022679"/>
    </source>
</evidence>
<feature type="domain" description="Riboflavin kinase" evidence="16">
    <location>
        <begin position="182"/>
        <end position="310"/>
    </location>
</feature>
<dbReference type="SUPFAM" id="SSF82114">
    <property type="entry name" value="Riboflavin kinase-like"/>
    <property type="match status" value="1"/>
</dbReference>
<name>A0A1J1E9H5_9FLAO</name>
<dbReference type="SMART" id="SM00904">
    <property type="entry name" value="Flavokinase"/>
    <property type="match status" value="1"/>
</dbReference>
<dbReference type="Gene3D" id="3.40.50.620">
    <property type="entry name" value="HUPs"/>
    <property type="match status" value="1"/>
</dbReference>
<dbReference type="PANTHER" id="PTHR22749">
    <property type="entry name" value="RIBOFLAVIN KINASE/FMN ADENYLYLTRANSFERASE"/>
    <property type="match status" value="1"/>
</dbReference>
<evidence type="ECO:0000256" key="7">
    <source>
        <dbReference type="ARBA" id="ARBA00022695"/>
    </source>
</evidence>
<keyword evidence="5 15" id="KW-0288">FMN</keyword>
<evidence type="ECO:0000256" key="3">
    <source>
        <dbReference type="ARBA" id="ARBA00005201"/>
    </source>
</evidence>
<evidence type="ECO:0000256" key="15">
    <source>
        <dbReference type="PIRNR" id="PIRNR004491"/>
    </source>
</evidence>
<keyword evidence="4 15" id="KW-0285">Flavoprotein</keyword>
<dbReference type="EC" id="2.7.7.2" evidence="15"/>
<gene>
    <name evidence="17" type="ORF">JBKA6_0542</name>
</gene>
<dbReference type="FunFam" id="3.40.50.620:FF:000021">
    <property type="entry name" value="Riboflavin biosynthesis protein"/>
    <property type="match status" value="1"/>
</dbReference>
<dbReference type="Pfam" id="PF06574">
    <property type="entry name" value="FAD_syn"/>
    <property type="match status" value="1"/>
</dbReference>
<dbReference type="EMBL" id="AP014564">
    <property type="protein sequence ID" value="BAV94555.1"/>
    <property type="molecule type" value="Genomic_DNA"/>
</dbReference>
<keyword evidence="12" id="KW-0511">Multifunctional enzyme</keyword>
<comment type="function">
    <text evidence="1">Catalyzes the phosphorylation of riboflavin to FMN followed by the adenylation of FMN to FAD.</text>
</comment>
<dbReference type="InterPro" id="IPR023468">
    <property type="entry name" value="Riboflavin_kinase"/>
</dbReference>
<comment type="pathway">
    <text evidence="2 15">Cofactor biosynthesis; FAD biosynthesis; FAD from FMN: step 1/1.</text>
</comment>
<evidence type="ECO:0000256" key="14">
    <source>
        <dbReference type="ARBA" id="ARBA00049494"/>
    </source>
</evidence>
<reference evidence="17 18" key="1">
    <citation type="submission" date="2014-03" db="EMBL/GenBank/DDBJ databases">
        <title>complete genome sequence of Flavobacteriaceae bacterium JBKA-6.</title>
        <authorList>
            <person name="Takano T."/>
            <person name="Nakamura Y."/>
            <person name="Takuma S."/>
            <person name="Yasuike M."/>
            <person name="Matsuyama T."/>
            <person name="Sakai T."/>
            <person name="Fujiwara A."/>
            <person name="Kimoto K."/>
            <person name="Fukuda Y."/>
            <person name="Kondo H."/>
            <person name="Hirono I."/>
            <person name="Nakayasu C."/>
        </authorList>
    </citation>
    <scope>NUCLEOTIDE SEQUENCE [LARGE SCALE GENOMIC DNA]</scope>
    <source>
        <strain evidence="17 18">JBKA-6</strain>
    </source>
</reference>
<evidence type="ECO:0000256" key="11">
    <source>
        <dbReference type="ARBA" id="ARBA00022840"/>
    </source>
</evidence>
<evidence type="ECO:0000313" key="18">
    <source>
        <dbReference type="Proteomes" id="UP000243197"/>
    </source>
</evidence>
<dbReference type="CDD" id="cd02064">
    <property type="entry name" value="FAD_synthetase_N"/>
    <property type="match status" value="1"/>
</dbReference>
<comment type="similarity">
    <text evidence="15">Belongs to the ribF family.</text>
</comment>
<dbReference type="NCBIfam" id="TIGR00083">
    <property type="entry name" value="ribF"/>
    <property type="match status" value="1"/>
</dbReference>
<dbReference type="GO" id="GO:0005524">
    <property type="term" value="F:ATP binding"/>
    <property type="evidence" value="ECO:0007669"/>
    <property type="project" value="UniProtKB-UniRule"/>
</dbReference>
<sequence length="320" mass="37133">MKVYRSLDKFKPVKNAVLTVGVFDGVHFGHREIIRELNRISYEVDGESVLFTFFPHPRIVLEENSDIKLLNTLEEKIELLEKIGLQHLIIYPFTREFSNFSTSKYIEEILVNKIKLKTLVVGYNHRFGKNREGDYNNLIKYSRACGFDIERVQERKNQEVLISSTKARIAVERGEFSLAKKILSYDFYITGRVVGGNKIGHQIGIPTANIHIEDKNKLLPSNGVYAVRVILDDDIFNGMLNIGFNPTVYLESDTNSKVEVHIFDFNRDIYGSNIKVEFIEFIREEKKFPDLESLRCQLLMDKEIVLNKLIHSDRKDKIIL</sequence>